<organism evidence="2 3">
    <name type="scientific">Cotesia glomerata</name>
    <name type="common">Lepidopteran parasitic wasp</name>
    <name type="synonym">Apanteles glomeratus</name>
    <dbReference type="NCBI Taxonomy" id="32391"/>
    <lineage>
        <taxon>Eukaryota</taxon>
        <taxon>Metazoa</taxon>
        <taxon>Ecdysozoa</taxon>
        <taxon>Arthropoda</taxon>
        <taxon>Hexapoda</taxon>
        <taxon>Insecta</taxon>
        <taxon>Pterygota</taxon>
        <taxon>Neoptera</taxon>
        <taxon>Endopterygota</taxon>
        <taxon>Hymenoptera</taxon>
        <taxon>Apocrita</taxon>
        <taxon>Ichneumonoidea</taxon>
        <taxon>Braconidae</taxon>
        <taxon>Microgastrinae</taxon>
        <taxon>Cotesia</taxon>
    </lineage>
</organism>
<dbReference type="AlphaFoldDB" id="A0AAV7ITT5"/>
<feature type="compositionally biased region" description="Basic and acidic residues" evidence="1">
    <location>
        <begin position="539"/>
        <end position="551"/>
    </location>
</feature>
<name>A0AAV7ITT5_COTGL</name>
<reference evidence="2 3" key="1">
    <citation type="journal article" date="2021" name="J. Hered.">
        <title>A chromosome-level genome assembly of the parasitoid wasp, Cotesia glomerata (Hymenoptera: Braconidae).</title>
        <authorList>
            <person name="Pinto B.J."/>
            <person name="Weis J.J."/>
            <person name="Gamble T."/>
            <person name="Ode P.J."/>
            <person name="Paul R."/>
            <person name="Zaspel J.M."/>
        </authorList>
    </citation>
    <scope>NUCLEOTIDE SEQUENCE [LARGE SCALE GENOMIC DNA]</scope>
    <source>
        <strain evidence="2">CgM1</strain>
    </source>
</reference>
<evidence type="ECO:0000313" key="3">
    <source>
        <dbReference type="Proteomes" id="UP000826195"/>
    </source>
</evidence>
<feature type="compositionally biased region" description="Basic and acidic residues" evidence="1">
    <location>
        <begin position="419"/>
        <end position="438"/>
    </location>
</feature>
<comment type="caution">
    <text evidence="2">The sequence shown here is derived from an EMBL/GenBank/DDBJ whole genome shotgun (WGS) entry which is preliminary data.</text>
</comment>
<gene>
    <name evidence="2" type="ORF">KQX54_001537</name>
</gene>
<feature type="region of interest" description="Disordered" evidence="1">
    <location>
        <begin position="343"/>
        <end position="494"/>
    </location>
</feature>
<feature type="compositionally biased region" description="Low complexity" evidence="1">
    <location>
        <begin position="372"/>
        <end position="391"/>
    </location>
</feature>
<accession>A0AAV7ITT5</accession>
<evidence type="ECO:0000256" key="1">
    <source>
        <dbReference type="SAM" id="MobiDB-lite"/>
    </source>
</evidence>
<feature type="compositionally biased region" description="Basic and acidic residues" evidence="1">
    <location>
        <begin position="47"/>
        <end position="67"/>
    </location>
</feature>
<feature type="region of interest" description="Disordered" evidence="1">
    <location>
        <begin position="527"/>
        <end position="551"/>
    </location>
</feature>
<sequence>MVSRYLLEGSSDEEATRESQEGSINEEATREFPEGCSTEEATLEFNEDTKSREEKSHRSQNDNKSNEEEIQNSGEVTSSEGKRAIYDILEEKTNDHVNIVSEPHPEHLSQSARILNHRELRSNRPENVAGPSNRSDTEDLPSGSFNLSVERKLLEKSIKIMIRTLIASAFSLGKLLMQRGNRDVLLSKDLRHAEKLIIDIVNGRKKTPEPLETPKSPVTPETPINLDIVSDSSDPIDHNNTNFQERKNDILHTTEDDNSVQGSWDERGTSRKRYNNGDRVRDFVSDLFRKSDDYDISNPITPEHAPTSCIGPSTSSNYNVSGFSIQNDSDFIDYQLSNRETINVAQDDDTSQKRTSETSITPELPETPKIYSEASVTSEPSEAPETSETSVISKPPETPESLVIPGTPKTPNTEDDSFSQEHSDEKVTKKERVDHSDQLENSESSEGPYQVLSPRKTDSDNIDTQESSNEMTNVAQKDDDGDRPGPSKISKGSYLKDLKVLTTSESSDSPYPLSPRKRRTLDYNGLYFTPGKVPGPSDPSDRDNINFEESRDEMIDVGQENMDKELL</sequence>
<feature type="region of interest" description="Disordered" evidence="1">
    <location>
        <begin position="1"/>
        <end position="82"/>
    </location>
</feature>
<feature type="compositionally biased region" description="Basic and acidic residues" evidence="1">
    <location>
        <begin position="246"/>
        <end position="255"/>
    </location>
</feature>
<keyword evidence="3" id="KW-1185">Reference proteome</keyword>
<feature type="region of interest" description="Disordered" evidence="1">
    <location>
        <begin position="119"/>
        <end position="143"/>
    </location>
</feature>
<feature type="compositionally biased region" description="Basic and acidic residues" evidence="1">
    <location>
        <begin position="264"/>
        <end position="273"/>
    </location>
</feature>
<proteinExistence type="predicted"/>
<dbReference type="EMBL" id="JAHXZJ010000375">
    <property type="protein sequence ID" value="KAH0559191.1"/>
    <property type="molecule type" value="Genomic_DNA"/>
</dbReference>
<feature type="region of interest" description="Disordered" evidence="1">
    <location>
        <begin position="246"/>
        <end position="273"/>
    </location>
</feature>
<evidence type="ECO:0000313" key="2">
    <source>
        <dbReference type="EMBL" id="KAH0559191.1"/>
    </source>
</evidence>
<dbReference type="Proteomes" id="UP000826195">
    <property type="component" value="Unassembled WGS sequence"/>
</dbReference>
<protein>
    <submittedName>
        <fullName evidence="2">Uncharacterized protein</fullName>
    </submittedName>
</protein>
<feature type="compositionally biased region" description="Polar residues" evidence="1">
    <location>
        <begin position="462"/>
        <end position="475"/>
    </location>
</feature>
<feature type="compositionally biased region" description="Basic and acidic residues" evidence="1">
    <location>
        <begin position="476"/>
        <end position="485"/>
    </location>
</feature>